<accession>A0A8H4J2J7</accession>
<evidence type="ECO:0000313" key="3">
    <source>
        <dbReference type="EMBL" id="KAF4310642.1"/>
    </source>
</evidence>
<comment type="caution">
    <text evidence="3">The sequence shown here is derived from an EMBL/GenBank/DDBJ whole genome shotgun (WGS) entry which is preliminary data.</text>
</comment>
<gene>
    <name evidence="3" type="ORF">GTA08_BOTSDO13782</name>
</gene>
<feature type="chain" id="PRO_5034533631" evidence="2">
    <location>
        <begin position="20"/>
        <end position="257"/>
    </location>
</feature>
<evidence type="ECO:0000313" key="4">
    <source>
        <dbReference type="Proteomes" id="UP000572817"/>
    </source>
</evidence>
<evidence type="ECO:0000256" key="1">
    <source>
        <dbReference type="SAM" id="MobiDB-lite"/>
    </source>
</evidence>
<name>A0A8H4J2J7_9PEZI</name>
<dbReference type="AlphaFoldDB" id="A0A8H4J2J7"/>
<evidence type="ECO:0000256" key="2">
    <source>
        <dbReference type="SAM" id="SignalP"/>
    </source>
</evidence>
<proteinExistence type="predicted"/>
<feature type="region of interest" description="Disordered" evidence="1">
    <location>
        <begin position="119"/>
        <end position="153"/>
    </location>
</feature>
<reference evidence="3" key="1">
    <citation type="submission" date="2020-04" db="EMBL/GenBank/DDBJ databases">
        <title>Genome Assembly and Annotation of Botryosphaeria dothidea sdau 11-99, a Latent Pathogen of Apple Fruit Ring Rot in China.</title>
        <authorList>
            <person name="Yu C."/>
            <person name="Diao Y."/>
            <person name="Lu Q."/>
            <person name="Zhao J."/>
            <person name="Cui S."/>
            <person name="Peng C."/>
            <person name="He B."/>
            <person name="Liu H."/>
        </authorList>
    </citation>
    <scope>NUCLEOTIDE SEQUENCE [LARGE SCALE GENOMIC DNA]</scope>
    <source>
        <strain evidence="3">Sdau11-99</strain>
    </source>
</reference>
<feature type="signal peptide" evidence="2">
    <location>
        <begin position="1"/>
        <end position="19"/>
    </location>
</feature>
<dbReference type="EMBL" id="WWBZ02000013">
    <property type="protein sequence ID" value="KAF4310642.1"/>
    <property type="molecule type" value="Genomic_DNA"/>
</dbReference>
<organism evidence="3 4">
    <name type="scientific">Botryosphaeria dothidea</name>
    <dbReference type="NCBI Taxonomy" id="55169"/>
    <lineage>
        <taxon>Eukaryota</taxon>
        <taxon>Fungi</taxon>
        <taxon>Dikarya</taxon>
        <taxon>Ascomycota</taxon>
        <taxon>Pezizomycotina</taxon>
        <taxon>Dothideomycetes</taxon>
        <taxon>Dothideomycetes incertae sedis</taxon>
        <taxon>Botryosphaeriales</taxon>
        <taxon>Botryosphaeriaceae</taxon>
        <taxon>Botryosphaeria</taxon>
    </lineage>
</organism>
<protein>
    <submittedName>
        <fullName evidence="3">Uncharacterized protein</fullName>
    </submittedName>
</protein>
<keyword evidence="4" id="KW-1185">Reference proteome</keyword>
<feature type="compositionally biased region" description="Basic and acidic residues" evidence="1">
    <location>
        <begin position="136"/>
        <end position="146"/>
    </location>
</feature>
<dbReference type="Proteomes" id="UP000572817">
    <property type="component" value="Unassembled WGS sequence"/>
</dbReference>
<keyword evidence="2" id="KW-0732">Signal</keyword>
<sequence length="257" mass="28958">MRSTAFFLLAFLGLTAATALPQLEQDRRCAGGVIVCQKGTNQRCWKNCSLMQCHCPDDATNRSCDTGFAKDDFCGDCKDGWHDFYDAQGLGQKALMFQIYARPSAIPLRASAFRKWKDAGDDNPRLSRNAKHLVQHRLDSKPRRPPAEPGGTLKDDPIWFAQDAFRRSSEAASAIRKEHASVARGIRSITTDHLLLLHHNEFDEETQLEYKKEKNNLGSHLHFSATPILLSVKTYNLNRLANPLLQARNLLLLKDLL</sequence>